<dbReference type="EMBL" id="BLKM01000175">
    <property type="protein sequence ID" value="GFG29852.1"/>
    <property type="molecule type" value="Genomic_DNA"/>
</dbReference>
<evidence type="ECO:0000256" key="3">
    <source>
        <dbReference type="ARBA" id="ARBA00021704"/>
    </source>
</evidence>
<reference evidence="9" key="1">
    <citation type="submission" date="2020-01" db="EMBL/GenBank/DDBJ databases">
        <title>Draft genome sequence of the Termite Coptotermes fromosanus.</title>
        <authorList>
            <person name="Itakura S."/>
            <person name="Yosikawa Y."/>
            <person name="Umezawa K."/>
        </authorList>
    </citation>
    <scope>NUCLEOTIDE SEQUENCE [LARGE SCALE GENOMIC DNA]</scope>
</reference>
<dbReference type="InterPro" id="IPR017423">
    <property type="entry name" value="TRM6"/>
</dbReference>
<evidence type="ECO:0000256" key="1">
    <source>
        <dbReference type="ARBA" id="ARBA00004123"/>
    </source>
</evidence>
<dbReference type="InParanoid" id="A0A6L2PF57"/>
<comment type="subcellular location">
    <subcellularLocation>
        <location evidence="1 6">Nucleus</location>
    </subcellularLocation>
</comment>
<dbReference type="PANTHER" id="PTHR12945:SF0">
    <property type="entry name" value="TRNA (ADENINE(58)-N(1))-METHYLTRANSFERASE NON-CATALYTIC SUBUNIT TRM6"/>
    <property type="match status" value="1"/>
</dbReference>
<dbReference type="GO" id="GO:0030488">
    <property type="term" value="P:tRNA methylation"/>
    <property type="evidence" value="ECO:0007669"/>
    <property type="project" value="InterPro"/>
</dbReference>
<keyword evidence="9" id="KW-1185">Reference proteome</keyword>
<comment type="function">
    <text evidence="6">Substrate-binding subunit of tRNA (adenine-N1-)-methyltransferase, which catalyzes the formation of N1-methyladenine at position 58 (m1A58) in initiator methionyl-tRNA.</text>
</comment>
<dbReference type="GO" id="GO:0031515">
    <property type="term" value="C:tRNA (m1A) methyltransferase complex"/>
    <property type="evidence" value="ECO:0007669"/>
    <property type="project" value="UniProtKB-UniRule"/>
</dbReference>
<feature type="compositionally biased region" description="Basic and acidic residues" evidence="7">
    <location>
        <begin position="326"/>
        <end position="373"/>
    </location>
</feature>
<proteinExistence type="inferred from homology"/>
<evidence type="ECO:0000256" key="5">
    <source>
        <dbReference type="ARBA" id="ARBA00023242"/>
    </source>
</evidence>
<organism evidence="8 9">
    <name type="scientific">Coptotermes formosanus</name>
    <name type="common">Formosan subterranean termite</name>
    <dbReference type="NCBI Taxonomy" id="36987"/>
    <lineage>
        <taxon>Eukaryota</taxon>
        <taxon>Metazoa</taxon>
        <taxon>Ecdysozoa</taxon>
        <taxon>Arthropoda</taxon>
        <taxon>Hexapoda</taxon>
        <taxon>Insecta</taxon>
        <taxon>Pterygota</taxon>
        <taxon>Neoptera</taxon>
        <taxon>Polyneoptera</taxon>
        <taxon>Dictyoptera</taxon>
        <taxon>Blattodea</taxon>
        <taxon>Blattoidea</taxon>
        <taxon>Termitoidae</taxon>
        <taxon>Rhinotermitidae</taxon>
        <taxon>Coptotermes</taxon>
    </lineage>
</organism>
<dbReference type="PIRSF" id="PIRSF038170">
    <property type="entry name" value="tRNA_m1A_mtfrase"/>
    <property type="match status" value="1"/>
</dbReference>
<name>A0A6L2PF57_COPFO</name>
<evidence type="ECO:0000313" key="9">
    <source>
        <dbReference type="Proteomes" id="UP000502823"/>
    </source>
</evidence>
<dbReference type="AlphaFoldDB" id="A0A6L2PF57"/>
<sequence>MASEMEKNIVKVGDYVIIQRQDYTKLHKVGPKCVVMLGRDEIHLESIIGRPVWTTYKMEPKKGGGKPVFMLRECDMSESLAEQLKKDMSSGSDNRNIFDDGRSQLLSTEEIIGFRTSGMSGQAIVGQLIENSKTFRDKTEYSQEKYLKKKEKKYFEYITIRWPTLRLVSQIMFRTDPLKILSLRMDTLSQILTTVGIHSHGTYMLYESGCQGLVAAAMLNYIGSNGHLIHMYPENVPQKQAVFAMNYDSDKMSCLLSVNINALFEKLLQENPASNGNNIELPKEENADNKGLISESGNCDKVVKSEEDASDVIRRKEDVITETDPINDKSMWDSSKQEDKVMEEKEVVSDVCNEKKRKHSDTEESTLKKPRMEEESEKAAELLKLSKADGLVVVARENPANILTALLPYVAASRPFVVYCQFREPLLELYRLLKCRHNTLGNRVTESWLRSHQILASRTHPDISMSGGGGYLLSGIVVEDTANTEESSSSQQ</sequence>
<evidence type="ECO:0000256" key="2">
    <source>
        <dbReference type="ARBA" id="ARBA00008320"/>
    </source>
</evidence>
<comment type="similarity">
    <text evidence="2 6">Belongs to the TRM6/GCD10 family.</text>
</comment>
<dbReference type="FunCoup" id="A0A6L2PF57">
    <property type="interactions" value="1076"/>
</dbReference>
<evidence type="ECO:0000256" key="6">
    <source>
        <dbReference type="PIRNR" id="PIRNR038170"/>
    </source>
</evidence>
<dbReference type="PANTHER" id="PTHR12945">
    <property type="entry name" value="TRANSLATION INITIATION FACTOR EIF3-RELATED"/>
    <property type="match status" value="1"/>
</dbReference>
<dbReference type="OrthoDB" id="10254665at2759"/>
<comment type="subunit">
    <text evidence="6">Heterotetramer.</text>
</comment>
<accession>A0A6L2PF57</accession>
<comment type="caution">
    <text evidence="8">The sequence shown here is derived from an EMBL/GenBank/DDBJ whole genome shotgun (WGS) entry which is preliminary data.</text>
</comment>
<keyword evidence="4 6" id="KW-0819">tRNA processing</keyword>
<dbReference type="GO" id="GO:0005634">
    <property type="term" value="C:nucleus"/>
    <property type="evidence" value="ECO:0007669"/>
    <property type="project" value="UniProtKB-SubCell"/>
</dbReference>
<evidence type="ECO:0000313" key="8">
    <source>
        <dbReference type="EMBL" id="GFG29852.1"/>
    </source>
</evidence>
<keyword evidence="5 6" id="KW-0539">Nucleus</keyword>
<dbReference type="Proteomes" id="UP000502823">
    <property type="component" value="Unassembled WGS sequence"/>
</dbReference>
<protein>
    <recommendedName>
        <fullName evidence="3 6">tRNA (adenine(58)-N(1))-methyltransferase non-catalytic subunit TRM6</fullName>
    </recommendedName>
</protein>
<feature type="region of interest" description="Disordered" evidence="7">
    <location>
        <begin position="325"/>
        <end position="373"/>
    </location>
</feature>
<gene>
    <name evidence="8" type="ORF">Cfor_00783</name>
</gene>
<dbReference type="Pfam" id="PF04189">
    <property type="entry name" value="Gcd10p"/>
    <property type="match status" value="1"/>
</dbReference>
<evidence type="ECO:0000256" key="7">
    <source>
        <dbReference type="SAM" id="MobiDB-lite"/>
    </source>
</evidence>
<evidence type="ECO:0000256" key="4">
    <source>
        <dbReference type="ARBA" id="ARBA00022694"/>
    </source>
</evidence>